<dbReference type="EMBL" id="JAOYFB010000037">
    <property type="protein sequence ID" value="KAK4024202.1"/>
    <property type="molecule type" value="Genomic_DNA"/>
</dbReference>
<organism evidence="1 4">
    <name type="scientific">Daphnia magna</name>
    <dbReference type="NCBI Taxonomy" id="35525"/>
    <lineage>
        <taxon>Eukaryota</taxon>
        <taxon>Metazoa</taxon>
        <taxon>Ecdysozoa</taxon>
        <taxon>Arthropoda</taxon>
        <taxon>Crustacea</taxon>
        <taxon>Branchiopoda</taxon>
        <taxon>Diplostraca</taxon>
        <taxon>Cladocera</taxon>
        <taxon>Anomopoda</taxon>
        <taxon>Daphniidae</taxon>
        <taxon>Daphnia</taxon>
    </lineage>
</organism>
<dbReference type="Proteomes" id="UP001234178">
    <property type="component" value="Unassembled WGS sequence"/>
</dbReference>
<sequence length="99" mass="11209">MIDYNLLKNTYCIKTSRNGMLFKILERIHKGFQSKILPGRFNCHTIAGNHTPGLQFSSKVFPNLILPSPKSCWIKPGTEKLTSFEGPSQVTVEHRFLCG</sequence>
<evidence type="ECO:0008006" key="5">
    <source>
        <dbReference type="Google" id="ProtNLM"/>
    </source>
</evidence>
<evidence type="ECO:0000313" key="3">
    <source>
        <dbReference type="EMBL" id="KAK4024204.1"/>
    </source>
</evidence>
<keyword evidence="4" id="KW-1185">Reference proteome</keyword>
<name>A0ABR0AGE2_9CRUS</name>
<protein>
    <recommendedName>
        <fullName evidence="5">GMP synthase</fullName>
    </recommendedName>
</protein>
<evidence type="ECO:0000313" key="2">
    <source>
        <dbReference type="EMBL" id="KAK4024202.1"/>
    </source>
</evidence>
<evidence type="ECO:0000313" key="1">
    <source>
        <dbReference type="EMBL" id="KAK4024200.1"/>
    </source>
</evidence>
<dbReference type="EMBL" id="JAOYFB010000037">
    <property type="protein sequence ID" value="KAK4024204.1"/>
    <property type="molecule type" value="Genomic_DNA"/>
</dbReference>
<proteinExistence type="predicted"/>
<evidence type="ECO:0000313" key="4">
    <source>
        <dbReference type="Proteomes" id="UP001234178"/>
    </source>
</evidence>
<comment type="caution">
    <text evidence="1">The sequence shown here is derived from an EMBL/GenBank/DDBJ whole genome shotgun (WGS) entry which is preliminary data.</text>
</comment>
<dbReference type="EMBL" id="JAOYFB010000037">
    <property type="protein sequence ID" value="KAK4024200.1"/>
    <property type="molecule type" value="Genomic_DNA"/>
</dbReference>
<gene>
    <name evidence="1" type="ORF">OUZ56_009587</name>
    <name evidence="2" type="ORF">OUZ56_009589</name>
    <name evidence="3" type="ORF">OUZ56_009591</name>
</gene>
<reference evidence="1 4" key="1">
    <citation type="journal article" date="2023" name="Nucleic Acids Res.">
        <title>The hologenome of Daphnia magna reveals possible DNA methylation and microbiome-mediated evolution of the host genome.</title>
        <authorList>
            <person name="Chaturvedi A."/>
            <person name="Li X."/>
            <person name="Dhandapani V."/>
            <person name="Marshall H."/>
            <person name="Kissane S."/>
            <person name="Cuenca-Cambronero M."/>
            <person name="Asole G."/>
            <person name="Calvet F."/>
            <person name="Ruiz-Romero M."/>
            <person name="Marangio P."/>
            <person name="Guigo R."/>
            <person name="Rago D."/>
            <person name="Mirbahai L."/>
            <person name="Eastwood N."/>
            <person name="Colbourne J.K."/>
            <person name="Zhou J."/>
            <person name="Mallon E."/>
            <person name="Orsini L."/>
        </authorList>
    </citation>
    <scope>NUCLEOTIDE SEQUENCE [LARGE SCALE GENOMIC DNA]</scope>
    <source>
        <strain evidence="1">LRV0_1</strain>
    </source>
</reference>
<accession>A0ABR0AGE2</accession>